<keyword evidence="4" id="KW-1185">Reference proteome</keyword>
<evidence type="ECO:0000259" key="2">
    <source>
        <dbReference type="Pfam" id="PF12937"/>
    </source>
</evidence>
<dbReference type="HOGENOM" id="CLU_017945_1_0_1"/>
<feature type="region of interest" description="Disordered" evidence="1">
    <location>
        <begin position="310"/>
        <end position="332"/>
    </location>
</feature>
<proteinExistence type="predicted"/>
<reference evidence="3" key="1">
    <citation type="submission" date="2015-04" db="UniProtKB">
        <authorList>
            <consortium name="EnsemblPlants"/>
        </authorList>
    </citation>
    <scope>IDENTIFICATION</scope>
</reference>
<dbReference type="EnsemblPlants" id="OPUNC09G01540.1">
    <property type="protein sequence ID" value="OPUNC09G01540.1"/>
    <property type="gene ID" value="OPUNC09G01540"/>
</dbReference>
<feature type="domain" description="F-box" evidence="2">
    <location>
        <begin position="27"/>
        <end position="65"/>
    </location>
</feature>
<evidence type="ECO:0000256" key="1">
    <source>
        <dbReference type="SAM" id="MobiDB-lite"/>
    </source>
</evidence>
<dbReference type="Gramene" id="OPUNC09G01540.1">
    <property type="protein sequence ID" value="OPUNC09G01540.1"/>
    <property type="gene ID" value="OPUNC09G01540"/>
</dbReference>
<evidence type="ECO:0000313" key="4">
    <source>
        <dbReference type="Proteomes" id="UP000026962"/>
    </source>
</evidence>
<dbReference type="Gene3D" id="1.20.1280.50">
    <property type="match status" value="1"/>
</dbReference>
<dbReference type="PANTHER" id="PTHR33207">
    <property type="entry name" value="F-BOX DOMAIN CONTAINING PROTEIN-RELATED"/>
    <property type="match status" value="1"/>
</dbReference>
<evidence type="ECO:0000313" key="3">
    <source>
        <dbReference type="EnsemblPlants" id="OPUNC09G01540.1"/>
    </source>
</evidence>
<dbReference type="eggNOG" id="ENOG502R675">
    <property type="taxonomic scope" value="Eukaryota"/>
</dbReference>
<dbReference type="OMA" id="DSWICAD"/>
<reference evidence="3" key="2">
    <citation type="submission" date="2018-05" db="EMBL/GenBank/DDBJ databases">
        <title>OpunRS2 (Oryza punctata Reference Sequence Version 2).</title>
        <authorList>
            <person name="Zhang J."/>
            <person name="Kudrna D."/>
            <person name="Lee S."/>
            <person name="Talag J."/>
            <person name="Welchert J."/>
            <person name="Wing R.A."/>
        </authorList>
    </citation>
    <scope>NUCLEOTIDE SEQUENCE [LARGE SCALE GENOMIC DNA]</scope>
</reference>
<accession>A0A0E0LYN9</accession>
<dbReference type="InterPro" id="IPR001810">
    <property type="entry name" value="F-box_dom"/>
</dbReference>
<dbReference type="InterPro" id="IPR036047">
    <property type="entry name" value="F-box-like_dom_sf"/>
</dbReference>
<dbReference type="AlphaFoldDB" id="A0A0E0LYN9"/>
<sequence>MEPSMRGESGGVKKPTISSPFDAVCGDLLRRILLRLPNTASLVNAALACKRWRRAASDPTIFRRFLPLVGFILTNHGDSVIYSCPNHYFISATNHVPDIDSGEQCSGGYYDKWRLRGCDDGCLLLSHGCGGFDLTVYDPLSRMPSSSLRHKTSVGRSSRYAIVIVDNADASFRVIGIDGDMFFTIFSSSTGKWALFDHTADLKEQNLQLWVRSGSSNGGWLLKTEISLFDQFRYLKKLWREEWMKRERVLAAKAGYVYMEFWSIRKPNSYLPVHNLNTMKLDIICNDSDEPFRGPALRFFLRLAPLAPSPDDANDRRHGGAQRSGPVVAAPGAAAVARRTGGSCPRGDCDVGKGQHWQRCSRAGKRRQRRKQSKSRIENVDTGYKFVTSWGCCWCYFSFPSTGTATVHL</sequence>
<dbReference type="Proteomes" id="UP000026962">
    <property type="component" value="Chromosome 9"/>
</dbReference>
<name>A0A0E0LYN9_ORYPU</name>
<organism evidence="3">
    <name type="scientific">Oryza punctata</name>
    <name type="common">Red rice</name>
    <dbReference type="NCBI Taxonomy" id="4537"/>
    <lineage>
        <taxon>Eukaryota</taxon>
        <taxon>Viridiplantae</taxon>
        <taxon>Streptophyta</taxon>
        <taxon>Embryophyta</taxon>
        <taxon>Tracheophyta</taxon>
        <taxon>Spermatophyta</taxon>
        <taxon>Magnoliopsida</taxon>
        <taxon>Liliopsida</taxon>
        <taxon>Poales</taxon>
        <taxon>Poaceae</taxon>
        <taxon>BOP clade</taxon>
        <taxon>Oryzoideae</taxon>
        <taxon>Oryzeae</taxon>
        <taxon>Oryzinae</taxon>
        <taxon>Oryza</taxon>
    </lineage>
</organism>
<dbReference type="SUPFAM" id="SSF81383">
    <property type="entry name" value="F-box domain"/>
    <property type="match status" value="1"/>
</dbReference>
<protein>
    <recommendedName>
        <fullName evidence="2">F-box domain-containing protein</fullName>
    </recommendedName>
</protein>
<dbReference type="Pfam" id="PF12937">
    <property type="entry name" value="F-box-like"/>
    <property type="match status" value="1"/>
</dbReference>